<evidence type="ECO:0000313" key="5">
    <source>
        <dbReference type="Proteomes" id="UP000007879"/>
    </source>
</evidence>
<dbReference type="Gene3D" id="3.90.1150.10">
    <property type="entry name" value="Aspartate Aminotransferase, domain 1"/>
    <property type="match status" value="1"/>
</dbReference>
<feature type="compositionally biased region" description="Basic and acidic residues" evidence="1">
    <location>
        <begin position="608"/>
        <end position="618"/>
    </location>
</feature>
<organism evidence="4">
    <name type="scientific">Amphimedon queenslandica</name>
    <name type="common">Sponge</name>
    <dbReference type="NCBI Taxonomy" id="400682"/>
    <lineage>
        <taxon>Eukaryota</taxon>
        <taxon>Metazoa</taxon>
        <taxon>Porifera</taxon>
        <taxon>Demospongiae</taxon>
        <taxon>Heteroscleromorpha</taxon>
        <taxon>Haplosclerida</taxon>
        <taxon>Niphatidae</taxon>
        <taxon>Amphimedon</taxon>
    </lineage>
</organism>
<dbReference type="STRING" id="400682.A0A1X7UCC1"/>
<evidence type="ECO:0000313" key="4">
    <source>
        <dbReference type="EnsemblMetazoa" id="Aqu2.1.25599_001"/>
    </source>
</evidence>
<accession>A0A1X7UCC1</accession>
<dbReference type="CDD" id="cd24138">
    <property type="entry name" value="TtcA-like"/>
    <property type="match status" value="1"/>
</dbReference>
<dbReference type="EnsemblMetazoa" id="XM_019999442.1">
    <property type="protein sequence ID" value="XP_019855001.1"/>
    <property type="gene ID" value="LOC100635741"/>
</dbReference>
<dbReference type="AlphaFoldDB" id="A0A1X7UCC1"/>
<dbReference type="Gene3D" id="3.40.50.620">
    <property type="entry name" value="HUPs"/>
    <property type="match status" value="1"/>
</dbReference>
<dbReference type="InterPro" id="IPR000192">
    <property type="entry name" value="Aminotrans_V_dom"/>
</dbReference>
<evidence type="ECO:0008006" key="6">
    <source>
        <dbReference type="Google" id="ProtNLM"/>
    </source>
</evidence>
<feature type="domain" description="tRNA(Ile)-lysidine/2-thiocytidine synthase N-terminal" evidence="3">
    <location>
        <begin position="647"/>
        <end position="813"/>
    </location>
</feature>
<evidence type="ECO:0000256" key="1">
    <source>
        <dbReference type="SAM" id="MobiDB-lite"/>
    </source>
</evidence>
<dbReference type="EnsemblMetazoa" id="Aqu2.1.25599_001">
    <property type="protein sequence ID" value="Aqu2.1.25599_001"/>
    <property type="gene ID" value="Aqu2.1.25599"/>
</dbReference>
<keyword evidence="5" id="KW-1185">Reference proteome</keyword>
<dbReference type="OrthoDB" id="420046at2759"/>
<protein>
    <recommendedName>
        <fullName evidence="6">tRNA(Ile)-lysidine/2-thiocytidine synthase N-terminal domain-containing protein</fullName>
    </recommendedName>
</protein>
<evidence type="ECO:0000259" key="2">
    <source>
        <dbReference type="Pfam" id="PF00266"/>
    </source>
</evidence>
<feature type="domain" description="Aminotransferase class V" evidence="2">
    <location>
        <begin position="26"/>
        <end position="396"/>
    </location>
</feature>
<dbReference type="Gene3D" id="3.40.640.10">
    <property type="entry name" value="Type I PLP-dependent aspartate aminotransferase-like (Major domain)"/>
    <property type="match status" value="1"/>
</dbReference>
<dbReference type="PANTHER" id="PTHR43686:SF1">
    <property type="entry name" value="AMINOTRAN_5 DOMAIN-CONTAINING PROTEIN"/>
    <property type="match status" value="1"/>
</dbReference>
<dbReference type="InParanoid" id="A0A1X7UCC1"/>
<dbReference type="InterPro" id="IPR014729">
    <property type="entry name" value="Rossmann-like_a/b/a_fold"/>
</dbReference>
<dbReference type="Pfam" id="PF00266">
    <property type="entry name" value="Aminotran_5"/>
    <property type="match status" value="1"/>
</dbReference>
<evidence type="ECO:0000259" key="3">
    <source>
        <dbReference type="Pfam" id="PF01171"/>
    </source>
</evidence>
<dbReference type="eggNOG" id="KOG2840">
    <property type="taxonomic scope" value="Eukaryota"/>
</dbReference>
<dbReference type="InterPro" id="IPR015421">
    <property type="entry name" value="PyrdxlP-dep_Trfase_major"/>
</dbReference>
<sequence length="873" mass="98378">MMENIEKDQIGYSTVSGGPFGERKIIYTDYTASGRSLRSIEDWIEKEVLSTYSNTHTTSSFCSRQTTFYRDEARDIIRNAVNASTRDDCVLFAGSGCTGAVHKLIHSLNCPSPPVVLVGPFEHHSNLLPWREIGAKIVWIKEDKNGHIDLSDLENKLKEYSATNDTSISLIGAFSAVSNLTGVITDTVAVSCLVHRYGGLVFWDYATGAPYIKIDMNPVITSSEASFAYKDAVYFSMHKFIGGVDSPGVLVAKKNLFKNPVPHQCGGGTVFFVTPKGHHYFRNIETREEGGTPNIVGSIRAGLAMQLKMSVGVENILRKEEEISLYVYDKWKSVPGLFVLGPDPASVPRLPVFSLLFLHPQSGKYLHHNYVCSLLSDLFGIQARGGCSCSGPYAQSLLGIDGLAEQYEALIMQDSRRSDQPHVQYKEFSEREVLRPGMVRLSFSYFMGWDSIEFVVKAIELVARCGWKLLPQYQFDPGSGSFWYHSYHFDSERKWLSSFIFPHQPNPPAKPTAPDYTETLKIAEELFSSIDKKKASIKSLADQRQFLLEDAERLRWFLLPSEALECLSSEAPPTPTAQAPFTPKKYGFDSRQQMNGEEEKKEEEETGKDEHCNKENPVKFHHPPKNIFKPTMEALQEYDMIRDGDRVLVCLSGGKDSLSLLHTLNQYQFIAKSKGILFSLGAVTVDPKSSAYNPRPLIPYLACLGVPYFYEEQSIIDQAAAQTELDSICSFCSRMKRGRLYSAARREGYNVLAFGQHLDDLSESFLMAVFHNGYLRTMKAHYTVKEGDLRVIRPFVYVRERDLDQFAKQVSLPVIPENCPACFAAPKERERMKQLLVGQEILFPRLFHSLSSALRPLMAQKLTNKDQDDEKEM</sequence>
<feature type="region of interest" description="Disordered" evidence="1">
    <location>
        <begin position="568"/>
        <end position="620"/>
    </location>
</feature>
<dbReference type="PANTHER" id="PTHR43686">
    <property type="entry name" value="SULFURTRANSFERASE-RELATED"/>
    <property type="match status" value="1"/>
</dbReference>
<dbReference type="Proteomes" id="UP000007879">
    <property type="component" value="Unassembled WGS sequence"/>
</dbReference>
<dbReference type="InterPro" id="IPR015424">
    <property type="entry name" value="PyrdxlP-dep_Trfase"/>
</dbReference>
<dbReference type="InterPro" id="IPR015422">
    <property type="entry name" value="PyrdxlP-dep_Trfase_small"/>
</dbReference>
<dbReference type="SUPFAM" id="SSF52402">
    <property type="entry name" value="Adenine nucleotide alpha hydrolases-like"/>
    <property type="match status" value="1"/>
</dbReference>
<proteinExistence type="predicted"/>
<dbReference type="InterPro" id="IPR011063">
    <property type="entry name" value="TilS/TtcA_N"/>
</dbReference>
<gene>
    <name evidence="4" type="primary">100635741</name>
</gene>
<name>A0A1X7UCC1_AMPQE</name>
<reference evidence="5" key="1">
    <citation type="journal article" date="2010" name="Nature">
        <title>The Amphimedon queenslandica genome and the evolution of animal complexity.</title>
        <authorList>
            <person name="Srivastava M."/>
            <person name="Simakov O."/>
            <person name="Chapman J."/>
            <person name="Fahey B."/>
            <person name="Gauthier M.E."/>
            <person name="Mitros T."/>
            <person name="Richards G.S."/>
            <person name="Conaco C."/>
            <person name="Dacre M."/>
            <person name="Hellsten U."/>
            <person name="Larroux C."/>
            <person name="Putnam N.H."/>
            <person name="Stanke M."/>
            <person name="Adamska M."/>
            <person name="Darling A."/>
            <person name="Degnan S.M."/>
            <person name="Oakley T.H."/>
            <person name="Plachetzki D.C."/>
            <person name="Zhai Y."/>
            <person name="Adamski M."/>
            <person name="Calcino A."/>
            <person name="Cummins S.F."/>
            <person name="Goodstein D.M."/>
            <person name="Harris C."/>
            <person name="Jackson D.J."/>
            <person name="Leys S.P."/>
            <person name="Shu S."/>
            <person name="Woodcroft B.J."/>
            <person name="Vervoort M."/>
            <person name="Kosik K.S."/>
            <person name="Manning G."/>
            <person name="Degnan B.M."/>
            <person name="Rokhsar D.S."/>
        </authorList>
    </citation>
    <scope>NUCLEOTIDE SEQUENCE [LARGE SCALE GENOMIC DNA]</scope>
</reference>
<reference evidence="4" key="2">
    <citation type="submission" date="2017-05" db="UniProtKB">
        <authorList>
            <consortium name="EnsemblMetazoa"/>
        </authorList>
    </citation>
    <scope>IDENTIFICATION</scope>
</reference>
<dbReference type="SUPFAM" id="SSF53383">
    <property type="entry name" value="PLP-dependent transferases"/>
    <property type="match status" value="1"/>
</dbReference>
<dbReference type="Pfam" id="PF01171">
    <property type="entry name" value="ATP_bind_3"/>
    <property type="match status" value="1"/>
</dbReference>
<dbReference type="KEGG" id="aqu:100635741"/>